<dbReference type="Proteomes" id="UP001292094">
    <property type="component" value="Unassembled WGS sequence"/>
</dbReference>
<proteinExistence type="predicted"/>
<protein>
    <submittedName>
        <fullName evidence="2">Uncharacterized protein</fullName>
    </submittedName>
</protein>
<gene>
    <name evidence="2" type="ORF">Pmani_024568</name>
</gene>
<evidence type="ECO:0000313" key="3">
    <source>
        <dbReference type="Proteomes" id="UP001292094"/>
    </source>
</evidence>
<accession>A0AAE1P9H3</accession>
<dbReference type="EMBL" id="JAWZYT010002587">
    <property type="protein sequence ID" value="KAK4303419.1"/>
    <property type="molecule type" value="Genomic_DNA"/>
</dbReference>
<name>A0AAE1P9H3_9EUCA</name>
<evidence type="ECO:0000256" key="1">
    <source>
        <dbReference type="SAM" id="MobiDB-lite"/>
    </source>
</evidence>
<sequence length="93" mass="10196">MSLLSRGIRANSTPGPRTTPRWSLHKVLASVKTLTQSQGEDEKLMSSLFLIALPTGFRTSQLAALTRHSNFTSFGEDYDYLTLAPSPSILAKN</sequence>
<organism evidence="2 3">
    <name type="scientific">Petrolisthes manimaculis</name>
    <dbReference type="NCBI Taxonomy" id="1843537"/>
    <lineage>
        <taxon>Eukaryota</taxon>
        <taxon>Metazoa</taxon>
        <taxon>Ecdysozoa</taxon>
        <taxon>Arthropoda</taxon>
        <taxon>Crustacea</taxon>
        <taxon>Multicrustacea</taxon>
        <taxon>Malacostraca</taxon>
        <taxon>Eumalacostraca</taxon>
        <taxon>Eucarida</taxon>
        <taxon>Decapoda</taxon>
        <taxon>Pleocyemata</taxon>
        <taxon>Anomura</taxon>
        <taxon>Galatheoidea</taxon>
        <taxon>Porcellanidae</taxon>
        <taxon>Petrolisthes</taxon>
    </lineage>
</organism>
<feature type="region of interest" description="Disordered" evidence="1">
    <location>
        <begin position="1"/>
        <end position="21"/>
    </location>
</feature>
<keyword evidence="3" id="KW-1185">Reference proteome</keyword>
<evidence type="ECO:0000313" key="2">
    <source>
        <dbReference type="EMBL" id="KAK4303419.1"/>
    </source>
</evidence>
<comment type="caution">
    <text evidence="2">The sequence shown here is derived from an EMBL/GenBank/DDBJ whole genome shotgun (WGS) entry which is preliminary data.</text>
</comment>
<reference evidence="2" key="1">
    <citation type="submission" date="2023-11" db="EMBL/GenBank/DDBJ databases">
        <title>Genome assemblies of two species of porcelain crab, Petrolisthes cinctipes and Petrolisthes manimaculis (Anomura: Porcellanidae).</title>
        <authorList>
            <person name="Angst P."/>
        </authorList>
    </citation>
    <scope>NUCLEOTIDE SEQUENCE</scope>
    <source>
        <strain evidence="2">PB745_02</strain>
        <tissue evidence="2">Gill</tissue>
    </source>
</reference>
<dbReference type="AlphaFoldDB" id="A0AAE1P9H3"/>